<sequence length="288" mass="31386">MADQQSVLVIGATGNVGPHAVAQLLDSGVETRALVLHDDPNIDRLPEGVKVFHGDLADPDSLDPALDGTTAVFLMWPFFALNVDTVPQVLAKIGRHARRVVFVSSIGVHIGLEPVDNNCHAYVEEQLEKTDLEWTFLQTTGFASNVRMAWAHQIRAGGVVRSPYGDAARSPIDEADVAAVAVRALTTPGHGGKRYVVTGTEALSQREQLRIIAEKTGQSLRWEDVPHEAARDAMVDSGWPPAYADGALEYFAMLEAKPETVTSTVEDVLGRPPRRFHEWVAEHAGDFR</sequence>
<dbReference type="InterPro" id="IPR036291">
    <property type="entry name" value="NAD(P)-bd_dom_sf"/>
</dbReference>
<dbReference type="OrthoDB" id="116343at2"/>
<protein>
    <submittedName>
        <fullName evidence="2">Nucleoside-diphosphate sugar epimerase</fullName>
    </submittedName>
</protein>
<proteinExistence type="predicted"/>
<comment type="caution">
    <text evidence="2">The sequence shown here is derived from an EMBL/GenBank/DDBJ whole genome shotgun (WGS) entry which is preliminary data.</text>
</comment>
<dbReference type="SUPFAM" id="SSF51735">
    <property type="entry name" value="NAD(P)-binding Rossmann-fold domains"/>
    <property type="match status" value="1"/>
</dbReference>
<dbReference type="Gene3D" id="3.90.25.10">
    <property type="entry name" value="UDP-galactose 4-epimerase, domain 1"/>
    <property type="match status" value="1"/>
</dbReference>
<dbReference type="AlphaFoldDB" id="A0A1E7JGR7"/>
<dbReference type="InterPro" id="IPR008030">
    <property type="entry name" value="NmrA-like"/>
</dbReference>
<dbReference type="PANTHER" id="PTHR43162:SF1">
    <property type="entry name" value="PRESTALK A DIFFERENTIATION PROTEIN A"/>
    <property type="match status" value="1"/>
</dbReference>
<evidence type="ECO:0000313" key="3">
    <source>
        <dbReference type="Proteomes" id="UP000176087"/>
    </source>
</evidence>
<accession>A0A1E7JGR7</accession>
<dbReference type="Pfam" id="PF05368">
    <property type="entry name" value="NmrA"/>
    <property type="match status" value="1"/>
</dbReference>
<evidence type="ECO:0000259" key="1">
    <source>
        <dbReference type="Pfam" id="PF05368"/>
    </source>
</evidence>
<dbReference type="PANTHER" id="PTHR43162">
    <property type="match status" value="1"/>
</dbReference>
<keyword evidence="3" id="KW-1185">Reference proteome</keyword>
<dbReference type="Gene3D" id="3.40.50.720">
    <property type="entry name" value="NAD(P)-binding Rossmann-like Domain"/>
    <property type="match status" value="1"/>
</dbReference>
<name>A0A1E7JGR7_9ACTN</name>
<dbReference type="InterPro" id="IPR051604">
    <property type="entry name" value="Ergot_Alk_Oxidoreductase"/>
</dbReference>
<dbReference type="RefSeq" id="WP_070010950.1">
    <property type="nucleotide sequence ID" value="NZ_LJGS01000039.1"/>
</dbReference>
<organism evidence="2 3">
    <name type="scientific">Streptomyces abyssalis</name>
    <dbReference type="NCBI Taxonomy" id="933944"/>
    <lineage>
        <taxon>Bacteria</taxon>
        <taxon>Bacillati</taxon>
        <taxon>Actinomycetota</taxon>
        <taxon>Actinomycetes</taxon>
        <taxon>Kitasatosporales</taxon>
        <taxon>Streptomycetaceae</taxon>
        <taxon>Streptomyces</taxon>
    </lineage>
</organism>
<dbReference type="PATRIC" id="fig|933944.5.peg.4420"/>
<dbReference type="Proteomes" id="UP000176087">
    <property type="component" value="Unassembled WGS sequence"/>
</dbReference>
<gene>
    <name evidence="2" type="ORF">AN215_24645</name>
</gene>
<reference evidence="2 3" key="1">
    <citation type="journal article" date="2016" name="Front. Microbiol.">
        <title>Comparative Genomics Analysis of Streptomyces Species Reveals Their Adaptation to the Marine Environment and Their Diversity at the Genomic Level.</title>
        <authorList>
            <person name="Tian X."/>
            <person name="Zhang Z."/>
            <person name="Yang T."/>
            <person name="Chen M."/>
            <person name="Li J."/>
            <person name="Chen F."/>
            <person name="Yang J."/>
            <person name="Li W."/>
            <person name="Zhang B."/>
            <person name="Zhang Z."/>
            <person name="Wu J."/>
            <person name="Zhang C."/>
            <person name="Long L."/>
            <person name="Xiao J."/>
        </authorList>
    </citation>
    <scope>NUCLEOTIDE SEQUENCE [LARGE SCALE GENOMIC DNA]</scope>
    <source>
        <strain evidence="2 3">SCSIO 10390</strain>
    </source>
</reference>
<feature type="domain" description="NmrA-like" evidence="1">
    <location>
        <begin position="4"/>
        <end position="234"/>
    </location>
</feature>
<dbReference type="STRING" id="933944.AN215_24645"/>
<dbReference type="EMBL" id="LJGT01000041">
    <property type="protein sequence ID" value="OEU85651.1"/>
    <property type="molecule type" value="Genomic_DNA"/>
</dbReference>
<evidence type="ECO:0000313" key="2">
    <source>
        <dbReference type="EMBL" id="OEU85651.1"/>
    </source>
</evidence>